<dbReference type="AlphaFoldDB" id="A0A834SYF5"/>
<dbReference type="Proteomes" id="UP000634136">
    <property type="component" value="Unassembled WGS sequence"/>
</dbReference>
<dbReference type="EMBL" id="JAAIUW010000010">
    <property type="protein sequence ID" value="KAF7811993.1"/>
    <property type="molecule type" value="Genomic_DNA"/>
</dbReference>
<protein>
    <submittedName>
        <fullName evidence="1">Replication protein A 70 kDa DNA-binding subunit A-like</fullName>
    </submittedName>
</protein>
<gene>
    <name evidence="1" type="ORF">G2W53_032969</name>
</gene>
<dbReference type="GO" id="GO:0003677">
    <property type="term" value="F:DNA binding"/>
    <property type="evidence" value="ECO:0007669"/>
    <property type="project" value="UniProtKB-KW"/>
</dbReference>
<accession>A0A834SYF5</accession>
<dbReference type="InterPro" id="IPR012340">
    <property type="entry name" value="NA-bd_OB-fold"/>
</dbReference>
<proteinExistence type="predicted"/>
<evidence type="ECO:0000313" key="1">
    <source>
        <dbReference type="EMBL" id="KAF7811993.1"/>
    </source>
</evidence>
<keyword evidence="2" id="KW-1185">Reference proteome</keyword>
<name>A0A834SYF5_9FABA</name>
<comment type="caution">
    <text evidence="1">The sequence shown here is derived from an EMBL/GenBank/DDBJ whole genome shotgun (WGS) entry which is preliminary data.</text>
</comment>
<dbReference type="Gene3D" id="2.40.50.140">
    <property type="entry name" value="Nucleic acid-binding proteins"/>
    <property type="match status" value="1"/>
</dbReference>
<reference evidence="1" key="1">
    <citation type="submission" date="2020-09" db="EMBL/GenBank/DDBJ databases">
        <title>Genome-Enabled Discovery of Anthraquinone Biosynthesis in Senna tora.</title>
        <authorList>
            <person name="Kang S.-H."/>
            <person name="Pandey R.P."/>
            <person name="Lee C.-M."/>
            <person name="Sim J.-S."/>
            <person name="Jeong J.-T."/>
            <person name="Choi B.-S."/>
            <person name="Jung M."/>
            <person name="Ginzburg D."/>
            <person name="Zhao K."/>
            <person name="Won S.Y."/>
            <person name="Oh T.-J."/>
            <person name="Yu Y."/>
            <person name="Kim N.-H."/>
            <person name="Lee O.R."/>
            <person name="Lee T.-H."/>
            <person name="Bashyal P."/>
            <person name="Kim T.-S."/>
            <person name="Lee W.-H."/>
            <person name="Kawkins C."/>
            <person name="Kim C.-K."/>
            <person name="Kim J.S."/>
            <person name="Ahn B.O."/>
            <person name="Rhee S.Y."/>
            <person name="Sohng J.K."/>
        </authorList>
    </citation>
    <scope>NUCLEOTIDE SEQUENCE</scope>
    <source>
        <tissue evidence="1">Leaf</tissue>
    </source>
</reference>
<evidence type="ECO:0000313" key="2">
    <source>
        <dbReference type="Proteomes" id="UP000634136"/>
    </source>
</evidence>
<dbReference type="OrthoDB" id="1047178at2759"/>
<keyword evidence="1" id="KW-0238">DNA-binding</keyword>
<dbReference type="SUPFAM" id="SSF50249">
    <property type="entry name" value="Nucleic acid-binding proteins"/>
    <property type="match status" value="1"/>
</dbReference>
<sequence length="128" mass="14659">MAMENRFDSIRSIHALSRHWTIKARVVRLWSGPPNPKTHHINPLRWCFVIASVLKEGSVYVMSQFNPGSNSGGFRVANHSYKLNFQFQTRVAETDDDGSIPRYGFEFILAQRIFSNDFNQDILVGGQD</sequence>
<organism evidence="1 2">
    <name type="scientific">Senna tora</name>
    <dbReference type="NCBI Taxonomy" id="362788"/>
    <lineage>
        <taxon>Eukaryota</taxon>
        <taxon>Viridiplantae</taxon>
        <taxon>Streptophyta</taxon>
        <taxon>Embryophyta</taxon>
        <taxon>Tracheophyta</taxon>
        <taxon>Spermatophyta</taxon>
        <taxon>Magnoliopsida</taxon>
        <taxon>eudicotyledons</taxon>
        <taxon>Gunneridae</taxon>
        <taxon>Pentapetalae</taxon>
        <taxon>rosids</taxon>
        <taxon>fabids</taxon>
        <taxon>Fabales</taxon>
        <taxon>Fabaceae</taxon>
        <taxon>Caesalpinioideae</taxon>
        <taxon>Cassia clade</taxon>
        <taxon>Senna</taxon>
    </lineage>
</organism>